<dbReference type="FunFam" id="2.40.10.10:FF:000001">
    <property type="entry name" value="Periplasmic serine protease DegS"/>
    <property type="match status" value="1"/>
</dbReference>
<dbReference type="PANTHER" id="PTHR43343:SF3">
    <property type="entry name" value="PROTEASE DO-LIKE 8, CHLOROPLASTIC"/>
    <property type="match status" value="1"/>
</dbReference>
<dbReference type="Pfam" id="PF13365">
    <property type="entry name" value="Trypsin_2"/>
    <property type="match status" value="1"/>
</dbReference>
<evidence type="ECO:0000256" key="3">
    <source>
        <dbReference type="ARBA" id="ARBA00022801"/>
    </source>
</evidence>
<dbReference type="PRINTS" id="PR00834">
    <property type="entry name" value="PROTEASES2C"/>
</dbReference>
<gene>
    <name evidence="6" type="ORF">CDN99_04235</name>
</gene>
<sequence length="388" mass="40510">MRQTWLIFSQATTVALAAYFVVATMKPEWLHHAPTVLATLPAAVGAPPRAAVQFSFAAAAQAASPAVVAVLANKPAPTQREIEADPWLRFHFGKRLPQQQQRPQTGLGSGVIVSPEGYVLTNNHVVSGATEIRVQLADGRDTEAKLVGTDPETDLAVLRITLPAPLPVIHPGKAGELQVGDVVLAIGNPFNVGQTVTSGIVSALGRTQLGLSTFENFIQTDAAINPGNSGGALVDVQGRLVGINTAIYSRTGGGSLGIGFAIPVDSAYQVLEALVKDGKVSRGWLGVITGDVNSDVVDTLKLSVDHGVLVKEVFKASPAAKAGLEAGDVVTDVGGHPVRSPRELVNVVAALKPESRTVIAVQRGKESLRLPLQVGLRQPQPAEDAVPE</sequence>
<dbReference type="InterPro" id="IPR051201">
    <property type="entry name" value="Chloro_Bact_Ser_Proteases"/>
</dbReference>
<reference evidence="6 7" key="1">
    <citation type="journal article" date="2008" name="Int. J. Syst. Evol. Microbiol.">
        <title>Description of Roseateles aquatilis sp. nov. and Roseateles terrae sp. nov., in the class Betaproteobacteria, and emended description of the genus Roseateles.</title>
        <authorList>
            <person name="Gomila M."/>
            <person name="Bowien B."/>
            <person name="Falsen E."/>
            <person name="Moore E.R."/>
            <person name="Lalucat J."/>
        </authorList>
    </citation>
    <scope>NUCLEOTIDE SEQUENCE [LARGE SCALE GENOMIC DNA]</scope>
    <source>
        <strain evidence="6 7">CCUG 48205</strain>
    </source>
</reference>
<evidence type="ECO:0000256" key="2">
    <source>
        <dbReference type="ARBA" id="ARBA00022670"/>
    </source>
</evidence>
<keyword evidence="7" id="KW-1185">Reference proteome</keyword>
<evidence type="ECO:0000256" key="4">
    <source>
        <dbReference type="ARBA" id="ARBA00022825"/>
    </source>
</evidence>
<dbReference type="RefSeq" id="WP_088382819.1">
    <property type="nucleotide sequence ID" value="NZ_NIOF01000001.1"/>
</dbReference>
<dbReference type="Gene3D" id="2.40.10.120">
    <property type="match status" value="1"/>
</dbReference>
<accession>A0A246JME2</accession>
<evidence type="ECO:0000313" key="7">
    <source>
        <dbReference type="Proteomes" id="UP000197468"/>
    </source>
</evidence>
<protein>
    <submittedName>
        <fullName evidence="6">2-alkenal reductase</fullName>
    </submittedName>
</protein>
<dbReference type="SUPFAM" id="SSF50156">
    <property type="entry name" value="PDZ domain-like"/>
    <property type="match status" value="1"/>
</dbReference>
<dbReference type="OrthoDB" id="9758917at2"/>
<evidence type="ECO:0000313" key="6">
    <source>
        <dbReference type="EMBL" id="OWQ93673.1"/>
    </source>
</evidence>
<organism evidence="6 7">
    <name type="scientific">Roseateles aquatilis</name>
    <dbReference type="NCBI Taxonomy" id="431061"/>
    <lineage>
        <taxon>Bacteria</taxon>
        <taxon>Pseudomonadati</taxon>
        <taxon>Pseudomonadota</taxon>
        <taxon>Betaproteobacteria</taxon>
        <taxon>Burkholderiales</taxon>
        <taxon>Sphaerotilaceae</taxon>
        <taxon>Roseateles</taxon>
    </lineage>
</organism>
<dbReference type="Pfam" id="PF13180">
    <property type="entry name" value="PDZ_2"/>
    <property type="match status" value="1"/>
</dbReference>
<dbReference type="Proteomes" id="UP000197468">
    <property type="component" value="Unassembled WGS sequence"/>
</dbReference>
<dbReference type="SMART" id="SM00228">
    <property type="entry name" value="PDZ"/>
    <property type="match status" value="1"/>
</dbReference>
<keyword evidence="2" id="KW-0645">Protease</keyword>
<dbReference type="GO" id="GO:0004252">
    <property type="term" value="F:serine-type endopeptidase activity"/>
    <property type="evidence" value="ECO:0007669"/>
    <property type="project" value="InterPro"/>
</dbReference>
<dbReference type="InterPro" id="IPR001478">
    <property type="entry name" value="PDZ"/>
</dbReference>
<keyword evidence="4" id="KW-0720">Serine protease</keyword>
<dbReference type="PANTHER" id="PTHR43343">
    <property type="entry name" value="PEPTIDASE S12"/>
    <property type="match status" value="1"/>
</dbReference>
<dbReference type="PROSITE" id="PS50106">
    <property type="entry name" value="PDZ"/>
    <property type="match status" value="1"/>
</dbReference>
<dbReference type="EMBL" id="NIOF01000001">
    <property type="protein sequence ID" value="OWQ93673.1"/>
    <property type="molecule type" value="Genomic_DNA"/>
</dbReference>
<evidence type="ECO:0000259" key="5">
    <source>
        <dbReference type="PROSITE" id="PS50106"/>
    </source>
</evidence>
<comment type="similarity">
    <text evidence="1">Belongs to the peptidase S1C family.</text>
</comment>
<dbReference type="InterPro" id="IPR036034">
    <property type="entry name" value="PDZ_sf"/>
</dbReference>
<dbReference type="Gene3D" id="2.30.42.10">
    <property type="match status" value="1"/>
</dbReference>
<feature type="domain" description="PDZ" evidence="5">
    <location>
        <begin position="274"/>
        <end position="340"/>
    </location>
</feature>
<dbReference type="GO" id="GO:0006508">
    <property type="term" value="P:proteolysis"/>
    <property type="evidence" value="ECO:0007669"/>
    <property type="project" value="UniProtKB-KW"/>
</dbReference>
<dbReference type="InterPro" id="IPR009003">
    <property type="entry name" value="Peptidase_S1_PA"/>
</dbReference>
<keyword evidence="3" id="KW-0378">Hydrolase</keyword>
<dbReference type="SUPFAM" id="SSF50494">
    <property type="entry name" value="Trypsin-like serine proteases"/>
    <property type="match status" value="1"/>
</dbReference>
<dbReference type="AlphaFoldDB" id="A0A246JME2"/>
<proteinExistence type="inferred from homology"/>
<evidence type="ECO:0000256" key="1">
    <source>
        <dbReference type="ARBA" id="ARBA00010541"/>
    </source>
</evidence>
<dbReference type="InterPro" id="IPR001940">
    <property type="entry name" value="Peptidase_S1C"/>
</dbReference>
<name>A0A246JME2_9BURK</name>
<comment type="caution">
    <text evidence="6">The sequence shown here is derived from an EMBL/GenBank/DDBJ whole genome shotgun (WGS) entry which is preliminary data.</text>
</comment>